<dbReference type="RefSeq" id="WP_388003745.1">
    <property type="nucleotide sequence ID" value="NZ_JBHUEE010000002.1"/>
</dbReference>
<dbReference type="Proteomes" id="UP001597277">
    <property type="component" value="Unassembled WGS sequence"/>
</dbReference>
<evidence type="ECO:0000313" key="2">
    <source>
        <dbReference type="Proteomes" id="UP001597277"/>
    </source>
</evidence>
<reference evidence="2" key="1">
    <citation type="journal article" date="2019" name="Int. J. Syst. Evol. Microbiol.">
        <title>The Global Catalogue of Microorganisms (GCM) 10K type strain sequencing project: providing services to taxonomists for standard genome sequencing and annotation.</title>
        <authorList>
            <consortium name="The Broad Institute Genomics Platform"/>
            <consortium name="The Broad Institute Genome Sequencing Center for Infectious Disease"/>
            <person name="Wu L."/>
            <person name="Ma J."/>
        </authorList>
    </citation>
    <scope>NUCLEOTIDE SEQUENCE [LARGE SCALE GENOMIC DNA]</scope>
    <source>
        <strain evidence="2">JCM 17130</strain>
    </source>
</reference>
<sequence length="158" mass="17576">MCLRCDGMSSEEIRAVQLGLIERNGWMVQFVEGDARHEPWGYTVGLTRYHDHPELLVSGLSPDVTVELLNWLGHVVAVHERLVEGMVIEGDDGVRILLAGVDDPTCMVTAQEIYNPDGARLVPGLQAVWSDEHGNWPWQTGWHLGARQRLFASPPQAA</sequence>
<dbReference type="EMBL" id="JBHUEE010000002">
    <property type="protein sequence ID" value="MFD1717466.1"/>
    <property type="molecule type" value="Genomic_DNA"/>
</dbReference>
<comment type="caution">
    <text evidence="1">The sequence shown here is derived from an EMBL/GenBank/DDBJ whole genome shotgun (WGS) entry which is preliminary data.</text>
</comment>
<keyword evidence="2" id="KW-1185">Reference proteome</keyword>
<dbReference type="Pfam" id="PF14081">
    <property type="entry name" value="DUF4262"/>
    <property type="match status" value="1"/>
</dbReference>
<dbReference type="InterPro" id="IPR025358">
    <property type="entry name" value="DUF4262"/>
</dbReference>
<name>A0ABW4L1Z9_9MICO</name>
<accession>A0ABW4L1Z9</accession>
<gene>
    <name evidence="1" type="ORF">ACFSE6_06445</name>
</gene>
<evidence type="ECO:0000313" key="1">
    <source>
        <dbReference type="EMBL" id="MFD1717466.1"/>
    </source>
</evidence>
<organism evidence="1 2">
    <name type="scientific">Georgenia deserti</name>
    <dbReference type="NCBI Taxonomy" id="2093781"/>
    <lineage>
        <taxon>Bacteria</taxon>
        <taxon>Bacillati</taxon>
        <taxon>Actinomycetota</taxon>
        <taxon>Actinomycetes</taxon>
        <taxon>Micrococcales</taxon>
        <taxon>Bogoriellaceae</taxon>
        <taxon>Georgenia</taxon>
    </lineage>
</organism>
<protein>
    <submittedName>
        <fullName evidence="1">DUF4262 domain-containing protein</fullName>
    </submittedName>
</protein>
<proteinExistence type="predicted"/>